<keyword evidence="1" id="KW-0812">Transmembrane</keyword>
<dbReference type="Proteomes" id="UP000092503">
    <property type="component" value="Unassembled WGS sequence"/>
</dbReference>
<dbReference type="EMBL" id="FLTX01000071">
    <property type="protein sequence ID" value="SBV52993.1"/>
    <property type="molecule type" value="Genomic_DNA"/>
</dbReference>
<evidence type="ECO:0000313" key="2">
    <source>
        <dbReference type="EMBL" id="PPV05115.1"/>
    </source>
</evidence>
<dbReference type="STRING" id="56449.XBLMG947_3795"/>
<evidence type="ECO:0000256" key="1">
    <source>
        <dbReference type="SAM" id="Phobius"/>
    </source>
</evidence>
<proteinExistence type="predicted"/>
<organism evidence="3 4">
    <name type="scientific">Xanthomonas bromi</name>
    <dbReference type="NCBI Taxonomy" id="56449"/>
    <lineage>
        <taxon>Bacteria</taxon>
        <taxon>Pseudomonadati</taxon>
        <taxon>Pseudomonadota</taxon>
        <taxon>Gammaproteobacteria</taxon>
        <taxon>Lysobacterales</taxon>
        <taxon>Lysobacteraceae</taxon>
        <taxon>Xanthomonas</taxon>
    </lineage>
</organism>
<keyword evidence="5" id="KW-1185">Reference proteome</keyword>
<keyword evidence="1" id="KW-0472">Membrane</keyword>
<dbReference type="EMBL" id="MDCE01000037">
    <property type="protein sequence ID" value="PPV05115.1"/>
    <property type="molecule type" value="Genomic_DNA"/>
</dbReference>
<sequence>MTHHIIVAIWLVLIACAYLRAVIGLISHRRQASFNRVDADYRACSLVANAKRQLHTSRCYLYTAKPNGGLHTVISAPVHGWRETTSEDAAEACA</sequence>
<keyword evidence="1" id="KW-1133">Transmembrane helix</keyword>
<name>A0A1C3NRG0_9XANT</name>
<dbReference type="Proteomes" id="UP000239710">
    <property type="component" value="Unassembled WGS sequence"/>
</dbReference>
<evidence type="ECO:0000313" key="3">
    <source>
        <dbReference type="EMBL" id="SBV52993.1"/>
    </source>
</evidence>
<evidence type="ECO:0000313" key="4">
    <source>
        <dbReference type="Proteomes" id="UP000092503"/>
    </source>
</evidence>
<dbReference type="OrthoDB" id="9991761at2"/>
<evidence type="ECO:0000313" key="5">
    <source>
        <dbReference type="Proteomes" id="UP000239710"/>
    </source>
</evidence>
<reference evidence="2 5" key="2">
    <citation type="submission" date="2016-08" db="EMBL/GenBank/DDBJ databases">
        <title>Evolution of the type three secretion system and type three effector repertoires in Xanthomonas.</title>
        <authorList>
            <person name="Merda D."/>
            <person name="Briand M."/>
            <person name="Bosis E."/>
            <person name="Rousseau C."/>
            <person name="Portier P."/>
            <person name="Jacques M.-A."/>
            <person name="Fischer-Le Saux M."/>
        </authorList>
    </citation>
    <scope>NUCLEOTIDE SEQUENCE [LARGE SCALE GENOMIC DNA]</scope>
    <source>
        <strain evidence="2 5">CFBP1976</strain>
    </source>
</reference>
<feature type="transmembrane region" description="Helical" evidence="1">
    <location>
        <begin position="6"/>
        <end position="26"/>
    </location>
</feature>
<reference evidence="3 4" key="1">
    <citation type="submission" date="2016-06" db="EMBL/GenBank/DDBJ databases">
        <authorList>
            <person name="Kjaerup R.B."/>
            <person name="Dalgaard T.S."/>
            <person name="Juul-Madsen H.R."/>
        </authorList>
    </citation>
    <scope>NUCLEOTIDE SEQUENCE [LARGE SCALE GENOMIC DNA]</scope>
    <source>
        <strain evidence="3">LMG947</strain>
    </source>
</reference>
<accession>A0A1C3NRG0</accession>
<dbReference type="AlphaFoldDB" id="A0A1C3NRG0"/>
<gene>
    <name evidence="3" type="ORF">XBLMG947_3795</name>
    <name evidence="2" type="ORF">XbrCFBP1976_18665</name>
</gene>
<protein>
    <submittedName>
        <fullName evidence="3">Putative membrane protein</fullName>
    </submittedName>
</protein>